<dbReference type="SUPFAM" id="SSF81301">
    <property type="entry name" value="Nucleotidyltransferase"/>
    <property type="match status" value="1"/>
</dbReference>
<dbReference type="CDD" id="cd05403">
    <property type="entry name" value="NT_KNTase_like"/>
    <property type="match status" value="1"/>
</dbReference>
<evidence type="ECO:0000256" key="1">
    <source>
        <dbReference type="SAM" id="MobiDB-lite"/>
    </source>
</evidence>
<dbReference type="AlphaFoldDB" id="A0A5B8MSZ7"/>
<keyword evidence="2" id="KW-0472">Membrane</keyword>
<evidence type="ECO:0000313" key="4">
    <source>
        <dbReference type="EMBL" id="QDZ22492.1"/>
    </source>
</evidence>
<evidence type="ECO:0000259" key="3">
    <source>
        <dbReference type="Pfam" id="PF01909"/>
    </source>
</evidence>
<dbReference type="InterPro" id="IPR043519">
    <property type="entry name" value="NT_sf"/>
</dbReference>
<feature type="compositionally biased region" description="Low complexity" evidence="1">
    <location>
        <begin position="57"/>
        <end position="67"/>
    </location>
</feature>
<reference evidence="4 5" key="1">
    <citation type="submission" date="2018-07" db="EMBL/GenBank/DDBJ databases">
        <title>The complete nuclear genome of the prasinophyte Chloropicon primus (CCMP1205).</title>
        <authorList>
            <person name="Pombert J.-F."/>
            <person name="Otis C."/>
            <person name="Turmel M."/>
            <person name="Lemieux C."/>
        </authorList>
    </citation>
    <scope>NUCLEOTIDE SEQUENCE [LARGE SCALE GENOMIC DNA]</scope>
    <source>
        <strain evidence="4 5">CCMP1205</strain>
    </source>
</reference>
<dbReference type="InterPro" id="IPR002934">
    <property type="entry name" value="Polymerase_NTP_transf_dom"/>
</dbReference>
<feature type="region of interest" description="Disordered" evidence="1">
    <location>
        <begin position="42"/>
        <end position="67"/>
    </location>
</feature>
<name>A0A5B8MSZ7_9CHLO</name>
<dbReference type="GO" id="GO:0016779">
    <property type="term" value="F:nucleotidyltransferase activity"/>
    <property type="evidence" value="ECO:0007669"/>
    <property type="project" value="InterPro"/>
</dbReference>
<keyword evidence="2" id="KW-1133">Transmembrane helix</keyword>
<dbReference type="Proteomes" id="UP000316726">
    <property type="component" value="Chromosome 7"/>
</dbReference>
<protein>
    <recommendedName>
        <fullName evidence="3">Polymerase nucleotidyl transferase domain-containing protein</fullName>
    </recommendedName>
</protein>
<gene>
    <name evidence="4" type="ORF">A3770_07p50100</name>
</gene>
<feature type="transmembrane region" description="Helical" evidence="2">
    <location>
        <begin position="21"/>
        <end position="39"/>
    </location>
</feature>
<proteinExistence type="predicted"/>
<dbReference type="Pfam" id="PF01909">
    <property type="entry name" value="NTP_transf_2"/>
    <property type="match status" value="1"/>
</dbReference>
<evidence type="ECO:0000313" key="5">
    <source>
        <dbReference type="Proteomes" id="UP000316726"/>
    </source>
</evidence>
<feature type="domain" description="Polymerase nucleotidyl transferase" evidence="3">
    <location>
        <begin position="201"/>
        <end position="245"/>
    </location>
</feature>
<sequence length="598" mass="66537">MGRLAKGKAPRRLRSDTRNMVAGLATVVVLAYLFFAGALNQRGETREPRPRKTTARSSGSTTGLVSTTGEPVEFSIIGSNVTVETCLGHLERQVGAYRRGQRHGEDSDCFAGFGKPESQQTISDLQKRRQSGYQEAFQLSTACIRGVTQAVIRSSRQGKPVFSQAERKLLALLTQLQGLVKKGLFCMDLARELGRREPQDEVRNRVIQGFGDGAEFLLLGSIARDEANAFSDLDVAVLLREGNDDPRDHNDFAEFFGHVKASTNLAAADPSKRDFCYPASIGTFLSPTSEHFVGGASRIATVHNRVNTHTREGYENVRGMWEKSKPRQFRSIPPEMLSQALSIKMVVILSNMYLTAPWGAGEAPRREEYQVSLCENWMTLESEVKSGSSQTIRVPHRYFLTLNQRFNSETILGEAKEDLAGHKFSPKQLMLLVRAELYEIMWRNTNGEMCHQGDGMGVLDTISMLRSNDWIGSELAQLYIDVWLYSQSVLLVHSIHAWENCEQKTQRPLPLEGLGQLFKGGEGKVDTYRMSVNDDGITNMLASFLSRLAISSRDHFAQDAKLWCDFLHGSGAECKPVLASMAAQLGYRGDLTSLLSEH</sequence>
<dbReference type="EMBL" id="CP031040">
    <property type="protein sequence ID" value="QDZ22492.1"/>
    <property type="molecule type" value="Genomic_DNA"/>
</dbReference>
<organism evidence="4 5">
    <name type="scientific">Chloropicon primus</name>
    <dbReference type="NCBI Taxonomy" id="1764295"/>
    <lineage>
        <taxon>Eukaryota</taxon>
        <taxon>Viridiplantae</taxon>
        <taxon>Chlorophyta</taxon>
        <taxon>Chloropicophyceae</taxon>
        <taxon>Chloropicales</taxon>
        <taxon>Chloropicaceae</taxon>
        <taxon>Chloropicon</taxon>
    </lineage>
</organism>
<evidence type="ECO:0000256" key="2">
    <source>
        <dbReference type="SAM" id="Phobius"/>
    </source>
</evidence>
<keyword evidence="5" id="KW-1185">Reference proteome</keyword>
<keyword evidence="2" id="KW-0812">Transmembrane</keyword>
<accession>A0A5B8MSZ7</accession>